<dbReference type="PROSITE" id="PS50110">
    <property type="entry name" value="RESPONSE_REGULATORY"/>
    <property type="match status" value="1"/>
</dbReference>
<keyword evidence="1" id="KW-0597">Phosphoprotein</keyword>
<feature type="domain" description="HTH LytTR-type" evidence="3">
    <location>
        <begin position="151"/>
        <end position="258"/>
    </location>
</feature>
<evidence type="ECO:0000313" key="5">
    <source>
        <dbReference type="Proteomes" id="UP000318815"/>
    </source>
</evidence>
<sequence length="258" mass="29428">MSLRVAIIEDEPATARNLRYMIQDVAPDSEVLAILSGVGEAVNWLQQHMQRCDLLFMDIRLGDGLSFDIFTKIDVSLPVIFITAYDDYALQAFKANGIDYILKPVDEEDLKNAIAKFKRLHQPFADTAGYEALLKMAAGMREGPVSYKQSFLVHSRDKLLPLSAGNIAWFYTANELVYAGTVDKREFIIDFTLEQLQQQLDPAIFFRANRQFIVQRSAIQEVDFYFNGRLLLKVNPPAREQILISKARGGEFKHWMNV</sequence>
<evidence type="ECO:0000259" key="2">
    <source>
        <dbReference type="PROSITE" id="PS50110"/>
    </source>
</evidence>
<dbReference type="RefSeq" id="WP_146306916.1">
    <property type="nucleotide sequence ID" value="NZ_VOHS01000026.1"/>
</dbReference>
<reference evidence="4 5" key="1">
    <citation type="submission" date="2019-08" db="EMBL/GenBank/DDBJ databases">
        <title>Whole genome sequencing of chitin degrading bacteria Chitinophaga pinensis YS16.</title>
        <authorList>
            <person name="Singh R.P."/>
            <person name="Manchanda G."/>
            <person name="Maurya I.K."/>
            <person name="Joshi N.K."/>
            <person name="Srivastava A.K."/>
        </authorList>
    </citation>
    <scope>NUCLEOTIDE SEQUENCE [LARGE SCALE GENOMIC DNA]</scope>
    <source>
        <strain evidence="4 5">YS-16</strain>
    </source>
</reference>
<dbReference type="EMBL" id="VOHS01000026">
    <property type="protein sequence ID" value="TWV98040.1"/>
    <property type="molecule type" value="Genomic_DNA"/>
</dbReference>
<protein>
    <submittedName>
        <fullName evidence="4">Response regulator transcription factor</fullName>
    </submittedName>
</protein>
<dbReference type="Pfam" id="PF00072">
    <property type="entry name" value="Response_reg"/>
    <property type="match status" value="1"/>
</dbReference>
<dbReference type="PROSITE" id="PS50930">
    <property type="entry name" value="HTH_LYTTR"/>
    <property type="match status" value="1"/>
</dbReference>
<feature type="modified residue" description="4-aspartylphosphate" evidence="1">
    <location>
        <position position="58"/>
    </location>
</feature>
<dbReference type="PANTHER" id="PTHR37299:SF1">
    <property type="entry name" value="STAGE 0 SPORULATION PROTEIN A HOMOLOG"/>
    <property type="match status" value="1"/>
</dbReference>
<dbReference type="GO" id="GO:0003677">
    <property type="term" value="F:DNA binding"/>
    <property type="evidence" value="ECO:0007669"/>
    <property type="project" value="InterPro"/>
</dbReference>
<gene>
    <name evidence="4" type="ORF">FEF09_20950</name>
</gene>
<dbReference type="SMART" id="SM00850">
    <property type="entry name" value="LytTR"/>
    <property type="match status" value="1"/>
</dbReference>
<evidence type="ECO:0000259" key="3">
    <source>
        <dbReference type="PROSITE" id="PS50930"/>
    </source>
</evidence>
<evidence type="ECO:0000256" key="1">
    <source>
        <dbReference type="PROSITE-ProRule" id="PRU00169"/>
    </source>
</evidence>
<accession>A0A5C6LPL2</accession>
<dbReference type="PANTHER" id="PTHR37299">
    <property type="entry name" value="TRANSCRIPTIONAL REGULATOR-RELATED"/>
    <property type="match status" value="1"/>
</dbReference>
<dbReference type="SMART" id="SM00448">
    <property type="entry name" value="REC"/>
    <property type="match status" value="1"/>
</dbReference>
<organism evidence="4 5">
    <name type="scientific">Chitinophaga pinensis</name>
    <dbReference type="NCBI Taxonomy" id="79329"/>
    <lineage>
        <taxon>Bacteria</taxon>
        <taxon>Pseudomonadati</taxon>
        <taxon>Bacteroidota</taxon>
        <taxon>Chitinophagia</taxon>
        <taxon>Chitinophagales</taxon>
        <taxon>Chitinophagaceae</taxon>
        <taxon>Chitinophaga</taxon>
    </lineage>
</organism>
<feature type="domain" description="Response regulatory" evidence="2">
    <location>
        <begin position="4"/>
        <end position="118"/>
    </location>
</feature>
<dbReference type="GO" id="GO:0000156">
    <property type="term" value="F:phosphorelay response regulator activity"/>
    <property type="evidence" value="ECO:0007669"/>
    <property type="project" value="InterPro"/>
</dbReference>
<name>A0A5C6LPL2_9BACT</name>
<proteinExistence type="predicted"/>
<dbReference type="InterPro" id="IPR046947">
    <property type="entry name" value="LytR-like"/>
</dbReference>
<dbReference type="InterPro" id="IPR011006">
    <property type="entry name" value="CheY-like_superfamily"/>
</dbReference>
<dbReference type="Gene3D" id="3.40.50.2300">
    <property type="match status" value="1"/>
</dbReference>
<dbReference type="AlphaFoldDB" id="A0A5C6LPL2"/>
<dbReference type="Gene3D" id="2.40.50.1020">
    <property type="entry name" value="LytTr DNA-binding domain"/>
    <property type="match status" value="1"/>
</dbReference>
<dbReference type="InterPro" id="IPR007492">
    <property type="entry name" value="LytTR_DNA-bd_dom"/>
</dbReference>
<comment type="caution">
    <text evidence="4">The sequence shown here is derived from an EMBL/GenBank/DDBJ whole genome shotgun (WGS) entry which is preliminary data.</text>
</comment>
<evidence type="ECO:0000313" key="4">
    <source>
        <dbReference type="EMBL" id="TWV98040.1"/>
    </source>
</evidence>
<dbReference type="Pfam" id="PF04397">
    <property type="entry name" value="LytTR"/>
    <property type="match status" value="1"/>
</dbReference>
<dbReference type="InterPro" id="IPR001789">
    <property type="entry name" value="Sig_transdc_resp-reg_receiver"/>
</dbReference>
<dbReference type="SUPFAM" id="SSF52172">
    <property type="entry name" value="CheY-like"/>
    <property type="match status" value="1"/>
</dbReference>
<dbReference type="Proteomes" id="UP000318815">
    <property type="component" value="Unassembled WGS sequence"/>
</dbReference>
<dbReference type="OrthoDB" id="2168082at2"/>
<keyword evidence="5" id="KW-1185">Reference proteome</keyword>